<gene>
    <name evidence="7" type="ORF">M9458_046577</name>
</gene>
<evidence type="ECO:0000256" key="3">
    <source>
        <dbReference type="ARBA" id="ARBA00022989"/>
    </source>
</evidence>
<proteinExistence type="predicted"/>
<feature type="region of interest" description="Disordered" evidence="5">
    <location>
        <begin position="1"/>
        <end position="20"/>
    </location>
</feature>
<evidence type="ECO:0000256" key="5">
    <source>
        <dbReference type="SAM" id="MobiDB-lite"/>
    </source>
</evidence>
<dbReference type="AlphaFoldDB" id="A0ABD0NBA7"/>
<evidence type="ECO:0000256" key="1">
    <source>
        <dbReference type="ARBA" id="ARBA00004167"/>
    </source>
</evidence>
<keyword evidence="8" id="KW-1185">Reference proteome</keyword>
<evidence type="ECO:0000256" key="2">
    <source>
        <dbReference type="ARBA" id="ARBA00022692"/>
    </source>
</evidence>
<evidence type="ECO:0000259" key="6">
    <source>
        <dbReference type="Pfam" id="PF13882"/>
    </source>
</evidence>
<evidence type="ECO:0000313" key="8">
    <source>
        <dbReference type="Proteomes" id="UP001529510"/>
    </source>
</evidence>
<dbReference type="EMBL" id="JAMKFB020000023">
    <property type="protein sequence ID" value="KAL0158501.1"/>
    <property type="molecule type" value="Genomic_DNA"/>
</dbReference>
<organism evidence="7 8">
    <name type="scientific">Cirrhinus mrigala</name>
    <name type="common">Mrigala</name>
    <dbReference type="NCBI Taxonomy" id="683832"/>
    <lineage>
        <taxon>Eukaryota</taxon>
        <taxon>Metazoa</taxon>
        <taxon>Chordata</taxon>
        <taxon>Craniata</taxon>
        <taxon>Vertebrata</taxon>
        <taxon>Euteleostomi</taxon>
        <taxon>Actinopterygii</taxon>
        <taxon>Neopterygii</taxon>
        <taxon>Teleostei</taxon>
        <taxon>Ostariophysi</taxon>
        <taxon>Cypriniformes</taxon>
        <taxon>Cyprinidae</taxon>
        <taxon>Labeoninae</taxon>
        <taxon>Labeonini</taxon>
        <taxon>Cirrhinus</taxon>
    </lineage>
</organism>
<feature type="domain" description="Neurofascin/L1/NrCAM C-terminal" evidence="6">
    <location>
        <begin position="5"/>
        <end position="45"/>
    </location>
</feature>
<comment type="subcellular location">
    <subcellularLocation>
        <location evidence="1">Membrane</location>
        <topology evidence="1">Single-pass membrane protein</topology>
    </subcellularLocation>
</comment>
<dbReference type="InterPro" id="IPR026966">
    <property type="entry name" value="Neurofascin/L1/NrCAM_C"/>
</dbReference>
<feature type="region of interest" description="Disordered" evidence="5">
    <location>
        <begin position="45"/>
        <end position="65"/>
    </location>
</feature>
<keyword evidence="2" id="KW-0812">Transmembrane</keyword>
<dbReference type="Pfam" id="PF13882">
    <property type="entry name" value="Bravo_FIGEY"/>
    <property type="match status" value="1"/>
</dbReference>
<protein>
    <recommendedName>
        <fullName evidence="6">Neurofascin/L1/NrCAM C-terminal domain-containing protein</fullName>
    </recommendedName>
</protein>
<keyword evidence="3" id="KW-1133">Transmembrane helix</keyword>
<keyword evidence="4" id="KW-0472">Membrane</keyword>
<accession>A0ABD0NBA7</accession>
<comment type="caution">
    <text evidence="7">The sequence shown here is derived from an EMBL/GenBank/DDBJ whole genome shotgun (WGS) entry which is preliminary data.</text>
</comment>
<evidence type="ECO:0000313" key="7">
    <source>
        <dbReference type="EMBL" id="KAL0158501.1"/>
    </source>
</evidence>
<dbReference type="Proteomes" id="UP001529510">
    <property type="component" value="Unassembled WGS sequence"/>
</dbReference>
<sequence>RQGRGQGAIEHISRRTNSDDSLMEYGEGEEIEFNEDGSFIGEYTGVSKRNDSSEPTSPVAIYSFA</sequence>
<evidence type="ECO:0000256" key="4">
    <source>
        <dbReference type="ARBA" id="ARBA00023136"/>
    </source>
</evidence>
<reference evidence="7 8" key="1">
    <citation type="submission" date="2024-05" db="EMBL/GenBank/DDBJ databases">
        <title>Genome sequencing and assembly of Indian major carp, Cirrhinus mrigala (Hamilton, 1822).</title>
        <authorList>
            <person name="Mohindra V."/>
            <person name="Chowdhury L.M."/>
            <person name="Lal K."/>
            <person name="Jena J.K."/>
        </authorList>
    </citation>
    <scope>NUCLEOTIDE SEQUENCE [LARGE SCALE GENOMIC DNA]</scope>
    <source>
        <strain evidence="7">CM1030</strain>
        <tissue evidence="7">Blood</tissue>
    </source>
</reference>
<feature type="non-terminal residue" evidence="7">
    <location>
        <position position="1"/>
    </location>
</feature>
<dbReference type="GO" id="GO:0016020">
    <property type="term" value="C:membrane"/>
    <property type="evidence" value="ECO:0007669"/>
    <property type="project" value="UniProtKB-SubCell"/>
</dbReference>
<name>A0ABD0NBA7_CIRMR</name>